<dbReference type="SUPFAM" id="SSF53474">
    <property type="entry name" value="alpha/beta-Hydrolases"/>
    <property type="match status" value="1"/>
</dbReference>
<dbReference type="AlphaFoldDB" id="A0A917Z7S0"/>
<dbReference type="PANTHER" id="PTHR37946">
    <property type="entry name" value="SLL1969 PROTEIN"/>
    <property type="match status" value="1"/>
</dbReference>
<feature type="domain" description="AB hydrolase-1" evidence="1">
    <location>
        <begin position="3"/>
        <end position="165"/>
    </location>
</feature>
<evidence type="ECO:0000313" key="2">
    <source>
        <dbReference type="EMBL" id="GGO75468.1"/>
    </source>
</evidence>
<keyword evidence="3" id="KW-1185">Reference proteome</keyword>
<sequence>MNVLLIHGMGRTPVSMLWLRHRLQADGHRVLLFGYSPTLETLEGVSGRLLRRIGQLEAGAPYALVGHSLGTVIIRNALQRLGDRPPALCFFLAPPLTASKAARRCSRWWLYRTLTGEMGQLLADEAFMAQLPMPDPVRIYAGTAGPQHDWLPLGREPNDGVVTLDEARGDVPEAVLEVDAVHTFIMNDAAVIADIRAQLRACQPG</sequence>
<organism evidence="2 3">
    <name type="scientific">Marinobacterium nitratireducens</name>
    <dbReference type="NCBI Taxonomy" id="518897"/>
    <lineage>
        <taxon>Bacteria</taxon>
        <taxon>Pseudomonadati</taxon>
        <taxon>Pseudomonadota</taxon>
        <taxon>Gammaproteobacteria</taxon>
        <taxon>Oceanospirillales</taxon>
        <taxon>Oceanospirillaceae</taxon>
        <taxon>Marinobacterium</taxon>
    </lineage>
</organism>
<dbReference type="Pfam" id="PF12697">
    <property type="entry name" value="Abhydrolase_6"/>
    <property type="match status" value="1"/>
</dbReference>
<dbReference type="InterPro" id="IPR000073">
    <property type="entry name" value="AB_hydrolase_1"/>
</dbReference>
<dbReference type="Gene3D" id="3.40.50.1820">
    <property type="entry name" value="alpha/beta hydrolase"/>
    <property type="match status" value="1"/>
</dbReference>
<dbReference type="Proteomes" id="UP000599578">
    <property type="component" value="Unassembled WGS sequence"/>
</dbReference>
<accession>A0A917Z7S0</accession>
<name>A0A917Z7S0_9GAMM</name>
<reference evidence="2 3" key="1">
    <citation type="journal article" date="2014" name="Int. J. Syst. Evol. Microbiol.">
        <title>Complete genome sequence of Corynebacterium casei LMG S-19264T (=DSM 44701T), isolated from a smear-ripened cheese.</title>
        <authorList>
            <consortium name="US DOE Joint Genome Institute (JGI-PGF)"/>
            <person name="Walter F."/>
            <person name="Albersmeier A."/>
            <person name="Kalinowski J."/>
            <person name="Ruckert C."/>
        </authorList>
    </citation>
    <scope>NUCLEOTIDE SEQUENCE [LARGE SCALE GENOMIC DNA]</scope>
    <source>
        <strain evidence="2 3">CGMCC 1.7286</strain>
    </source>
</reference>
<comment type="caution">
    <text evidence="2">The sequence shown here is derived from an EMBL/GenBank/DDBJ whole genome shotgun (WGS) entry which is preliminary data.</text>
</comment>
<dbReference type="EMBL" id="BMLT01000001">
    <property type="protein sequence ID" value="GGO75468.1"/>
    <property type="molecule type" value="Genomic_DNA"/>
</dbReference>
<dbReference type="PANTHER" id="PTHR37946:SF1">
    <property type="entry name" value="SLL1969 PROTEIN"/>
    <property type="match status" value="1"/>
</dbReference>
<evidence type="ECO:0000259" key="1">
    <source>
        <dbReference type="Pfam" id="PF12697"/>
    </source>
</evidence>
<dbReference type="InterPro" id="IPR029058">
    <property type="entry name" value="AB_hydrolase_fold"/>
</dbReference>
<protein>
    <recommendedName>
        <fullName evidence="1">AB hydrolase-1 domain-containing protein</fullName>
    </recommendedName>
</protein>
<gene>
    <name evidence="2" type="ORF">GCM10011348_00330</name>
</gene>
<proteinExistence type="predicted"/>
<evidence type="ECO:0000313" key="3">
    <source>
        <dbReference type="Proteomes" id="UP000599578"/>
    </source>
</evidence>
<dbReference type="RefSeq" id="WP_188857211.1">
    <property type="nucleotide sequence ID" value="NZ_BMLT01000001.1"/>
</dbReference>